<proteinExistence type="predicted"/>
<gene>
    <name evidence="1" type="ORF">PFISCL1PPCAC_22072</name>
</gene>
<evidence type="ECO:0000313" key="1">
    <source>
        <dbReference type="EMBL" id="GMT30775.1"/>
    </source>
</evidence>
<comment type="caution">
    <text evidence="1">The sequence shown here is derived from an EMBL/GenBank/DDBJ whole genome shotgun (WGS) entry which is preliminary data.</text>
</comment>
<dbReference type="EMBL" id="BTSY01000005">
    <property type="protein sequence ID" value="GMT30775.1"/>
    <property type="molecule type" value="Genomic_DNA"/>
</dbReference>
<reference evidence="1" key="1">
    <citation type="submission" date="2023-10" db="EMBL/GenBank/DDBJ databases">
        <title>Genome assembly of Pristionchus species.</title>
        <authorList>
            <person name="Yoshida K."/>
            <person name="Sommer R.J."/>
        </authorList>
    </citation>
    <scope>NUCLEOTIDE SEQUENCE</scope>
    <source>
        <strain evidence="1">RS5133</strain>
    </source>
</reference>
<feature type="non-terminal residue" evidence="1">
    <location>
        <position position="112"/>
    </location>
</feature>
<feature type="non-terminal residue" evidence="1">
    <location>
        <position position="1"/>
    </location>
</feature>
<keyword evidence="2" id="KW-1185">Reference proteome</keyword>
<sequence>FFLLLYFLPPSITGIACYTDIACVMLPSGEFACNNTALIQCTESQACLTYYAAPDFTETPSSWSSSTWTRRLRGCASDDVITSLFDTSTGWSARCGFGGERLVEDRMAFMRD</sequence>
<dbReference type="AlphaFoldDB" id="A0AAV5WJN6"/>
<organism evidence="1 2">
    <name type="scientific">Pristionchus fissidentatus</name>
    <dbReference type="NCBI Taxonomy" id="1538716"/>
    <lineage>
        <taxon>Eukaryota</taxon>
        <taxon>Metazoa</taxon>
        <taxon>Ecdysozoa</taxon>
        <taxon>Nematoda</taxon>
        <taxon>Chromadorea</taxon>
        <taxon>Rhabditida</taxon>
        <taxon>Rhabditina</taxon>
        <taxon>Diplogasteromorpha</taxon>
        <taxon>Diplogasteroidea</taxon>
        <taxon>Neodiplogasteridae</taxon>
        <taxon>Pristionchus</taxon>
    </lineage>
</organism>
<accession>A0AAV5WJN6</accession>
<protein>
    <submittedName>
        <fullName evidence="1">Uncharacterized protein</fullName>
    </submittedName>
</protein>
<dbReference type="Proteomes" id="UP001432322">
    <property type="component" value="Unassembled WGS sequence"/>
</dbReference>
<name>A0AAV5WJN6_9BILA</name>
<evidence type="ECO:0000313" key="2">
    <source>
        <dbReference type="Proteomes" id="UP001432322"/>
    </source>
</evidence>